<evidence type="ECO:0000313" key="2">
    <source>
        <dbReference type="Proteomes" id="UP000799438"/>
    </source>
</evidence>
<name>A0A6A6AZL4_9PEZI</name>
<reference evidence="1" key="1">
    <citation type="journal article" date="2020" name="Stud. Mycol.">
        <title>101 Dothideomycetes genomes: a test case for predicting lifestyles and emergence of pathogens.</title>
        <authorList>
            <person name="Haridas S."/>
            <person name="Albert R."/>
            <person name="Binder M."/>
            <person name="Bloem J."/>
            <person name="Labutti K."/>
            <person name="Salamov A."/>
            <person name="Andreopoulos B."/>
            <person name="Baker S."/>
            <person name="Barry K."/>
            <person name="Bills G."/>
            <person name="Bluhm B."/>
            <person name="Cannon C."/>
            <person name="Castanera R."/>
            <person name="Culley D."/>
            <person name="Daum C."/>
            <person name="Ezra D."/>
            <person name="Gonzalez J."/>
            <person name="Henrissat B."/>
            <person name="Kuo A."/>
            <person name="Liang C."/>
            <person name="Lipzen A."/>
            <person name="Lutzoni F."/>
            <person name="Magnuson J."/>
            <person name="Mondo S."/>
            <person name="Nolan M."/>
            <person name="Ohm R."/>
            <person name="Pangilinan J."/>
            <person name="Park H.-J."/>
            <person name="Ramirez L."/>
            <person name="Alfaro M."/>
            <person name="Sun H."/>
            <person name="Tritt A."/>
            <person name="Yoshinaga Y."/>
            <person name="Zwiers L.-H."/>
            <person name="Turgeon B."/>
            <person name="Goodwin S."/>
            <person name="Spatafora J."/>
            <person name="Crous P."/>
            <person name="Grigoriev I."/>
        </authorList>
    </citation>
    <scope>NUCLEOTIDE SEQUENCE</scope>
    <source>
        <strain evidence="1">CBS 121167</strain>
    </source>
</reference>
<dbReference type="AlphaFoldDB" id="A0A6A6AZL4"/>
<protein>
    <recommendedName>
        <fullName evidence="3">Reverse transcriptase Ty1/copia-type domain-containing protein</fullName>
    </recommendedName>
</protein>
<keyword evidence="2" id="KW-1185">Reference proteome</keyword>
<dbReference type="EMBL" id="ML995503">
    <property type="protein sequence ID" value="KAF2137359.1"/>
    <property type="molecule type" value="Genomic_DNA"/>
</dbReference>
<organism evidence="1 2">
    <name type="scientific">Aplosporella prunicola CBS 121167</name>
    <dbReference type="NCBI Taxonomy" id="1176127"/>
    <lineage>
        <taxon>Eukaryota</taxon>
        <taxon>Fungi</taxon>
        <taxon>Dikarya</taxon>
        <taxon>Ascomycota</taxon>
        <taxon>Pezizomycotina</taxon>
        <taxon>Dothideomycetes</taxon>
        <taxon>Dothideomycetes incertae sedis</taxon>
        <taxon>Botryosphaeriales</taxon>
        <taxon>Aplosporellaceae</taxon>
        <taxon>Aplosporella</taxon>
    </lineage>
</organism>
<evidence type="ECO:0000313" key="1">
    <source>
        <dbReference type="EMBL" id="KAF2137359.1"/>
    </source>
</evidence>
<sequence length="69" mass="8291">VFKYKFDTKGYLIKYKARLYVRDTYVATLVARTFRYLIVIIAAFDLETRQYNVVNAFINSPIDEDTYYE</sequence>
<dbReference type="Proteomes" id="UP000799438">
    <property type="component" value="Unassembled WGS sequence"/>
</dbReference>
<evidence type="ECO:0008006" key="3">
    <source>
        <dbReference type="Google" id="ProtNLM"/>
    </source>
</evidence>
<feature type="non-terminal residue" evidence="1">
    <location>
        <position position="69"/>
    </location>
</feature>
<gene>
    <name evidence="1" type="ORF">K452DRAFT_195683</name>
</gene>
<proteinExistence type="predicted"/>
<dbReference type="OrthoDB" id="3693885at2759"/>
<accession>A0A6A6AZL4</accession>
<dbReference type="GeneID" id="54293443"/>
<dbReference type="RefSeq" id="XP_033393077.1">
    <property type="nucleotide sequence ID" value="XM_033535947.1"/>
</dbReference>
<feature type="non-terminal residue" evidence="1">
    <location>
        <position position="1"/>
    </location>
</feature>